<reference evidence="4 5" key="1">
    <citation type="journal article" date="2016" name="Nat. Commun.">
        <title>Thousands of microbial genomes shed light on interconnected biogeochemical processes in an aquifer system.</title>
        <authorList>
            <person name="Anantharaman K."/>
            <person name="Brown C.T."/>
            <person name="Hug L.A."/>
            <person name="Sharon I."/>
            <person name="Castelle C.J."/>
            <person name="Probst A.J."/>
            <person name="Thomas B.C."/>
            <person name="Singh A."/>
            <person name="Wilkins M.J."/>
            <person name="Karaoz U."/>
            <person name="Brodie E.L."/>
            <person name="Williams K.H."/>
            <person name="Hubbard S.S."/>
            <person name="Banfield J.F."/>
        </authorList>
    </citation>
    <scope>NUCLEOTIDE SEQUENCE [LARGE SCALE GENOMIC DNA]</scope>
</reference>
<dbReference type="PANTHER" id="PTHR45726:SF3">
    <property type="entry name" value="LEUKOTRIENE A-4 HYDROLASE"/>
    <property type="match status" value="1"/>
</dbReference>
<feature type="active site" description="Proton donor" evidence="1">
    <location>
        <position position="418"/>
    </location>
</feature>
<comment type="caution">
    <text evidence="4">The sequence shown here is derived from an EMBL/GenBank/DDBJ whole genome shotgun (WGS) entry which is preliminary data.</text>
</comment>
<dbReference type="InterPro" id="IPR034015">
    <property type="entry name" value="M1_LTA4H"/>
</dbReference>
<name>A0A1F4UDG6_UNCW3</name>
<comment type="cofactor">
    <cofactor evidence="2">
        <name>Zn(2+)</name>
        <dbReference type="ChEBI" id="CHEBI:29105"/>
    </cofactor>
    <text evidence="2">Binds 1 zinc ion per subunit.</text>
</comment>
<dbReference type="Proteomes" id="UP000177025">
    <property type="component" value="Unassembled WGS sequence"/>
</dbReference>
<proteinExistence type="predicted"/>
<dbReference type="EMBL" id="MEUM01000042">
    <property type="protein sequence ID" value="OGC42976.1"/>
    <property type="molecule type" value="Genomic_DNA"/>
</dbReference>
<evidence type="ECO:0000313" key="5">
    <source>
        <dbReference type="Proteomes" id="UP000177025"/>
    </source>
</evidence>
<keyword evidence="2" id="KW-0862">Zinc</keyword>
<dbReference type="Gene3D" id="2.40.160.50">
    <property type="entry name" value="membrane protein fhac: a member of the omp85/tpsb transporter family"/>
    <property type="match status" value="1"/>
</dbReference>
<dbReference type="GO" id="GO:0008237">
    <property type="term" value="F:metallopeptidase activity"/>
    <property type="evidence" value="ECO:0007669"/>
    <property type="project" value="InterPro"/>
</dbReference>
<evidence type="ECO:0000256" key="1">
    <source>
        <dbReference type="PIRSR" id="PIRSR634015-1"/>
    </source>
</evidence>
<dbReference type="GO" id="GO:0008270">
    <property type="term" value="F:zinc ion binding"/>
    <property type="evidence" value="ECO:0007669"/>
    <property type="project" value="InterPro"/>
</dbReference>
<dbReference type="InterPro" id="IPR014782">
    <property type="entry name" value="Peptidase_M1_dom"/>
</dbReference>
<gene>
    <name evidence="4" type="ORF">A2Y85_02690</name>
</gene>
<dbReference type="Pfam" id="PF01433">
    <property type="entry name" value="Peptidase_M1"/>
    <property type="match status" value="1"/>
</dbReference>
<feature type="domain" description="Peptidase M1 membrane alanine aminopeptidase" evidence="3">
    <location>
        <begin position="299"/>
        <end position="474"/>
    </location>
</feature>
<protein>
    <recommendedName>
        <fullName evidence="3">Peptidase M1 membrane alanine aminopeptidase domain-containing protein</fullName>
    </recommendedName>
</protein>
<evidence type="ECO:0000256" key="2">
    <source>
        <dbReference type="PIRSR" id="PIRSR634015-3"/>
    </source>
</evidence>
<organism evidence="4 5">
    <name type="scientific">candidate division WOR-3 bacterium RBG_13_43_14</name>
    <dbReference type="NCBI Taxonomy" id="1802590"/>
    <lineage>
        <taxon>Bacteria</taxon>
        <taxon>Bacteria division WOR-3</taxon>
    </lineage>
</organism>
<feature type="binding site" evidence="2">
    <location>
        <position position="347"/>
    </location>
    <ligand>
        <name>Zn(2+)</name>
        <dbReference type="ChEBI" id="CHEBI:29105"/>
        <note>catalytic</note>
    </ligand>
</feature>
<keyword evidence="2" id="KW-0479">Metal-binding</keyword>
<dbReference type="AlphaFoldDB" id="A0A1F4UDG6"/>
<dbReference type="Gene3D" id="1.10.390.10">
    <property type="entry name" value="Neutral Protease Domain 2"/>
    <property type="match status" value="1"/>
</dbReference>
<dbReference type="PANTHER" id="PTHR45726">
    <property type="entry name" value="LEUKOTRIENE A-4 HYDROLASE"/>
    <property type="match status" value="1"/>
</dbReference>
<dbReference type="SUPFAM" id="SSF55486">
    <property type="entry name" value="Metalloproteases ('zincins'), catalytic domain"/>
    <property type="match status" value="1"/>
</dbReference>
<evidence type="ECO:0000259" key="3">
    <source>
        <dbReference type="Pfam" id="PF01433"/>
    </source>
</evidence>
<dbReference type="InterPro" id="IPR027268">
    <property type="entry name" value="Peptidase_M4/M1_CTD_sf"/>
</dbReference>
<feature type="binding site" evidence="2">
    <location>
        <position position="328"/>
    </location>
    <ligand>
        <name>Zn(2+)</name>
        <dbReference type="ChEBI" id="CHEBI:29105"/>
        <note>catalytic</note>
    </ligand>
</feature>
<evidence type="ECO:0000313" key="4">
    <source>
        <dbReference type="EMBL" id="OGC42976.1"/>
    </source>
</evidence>
<dbReference type="CDD" id="cd09604">
    <property type="entry name" value="M1_APN_like"/>
    <property type="match status" value="1"/>
</dbReference>
<feature type="active site" description="Proton acceptor" evidence="1">
    <location>
        <position position="325"/>
    </location>
</feature>
<accession>A0A1F4UDG6</accession>
<feature type="binding site" evidence="2">
    <location>
        <position position="324"/>
    </location>
    <ligand>
        <name>Zn(2+)</name>
        <dbReference type="ChEBI" id="CHEBI:29105"/>
        <note>catalytic</note>
    </ligand>
</feature>
<sequence length="887" mass="102993">MLYCILLTLCSWQQRVGYTIEVNLDVDNKKLSGIEYFSYYNNAPIALETIYLHIYPNAYKDTHTAFSRETELLPGANFRDAGLKTRSWINVNRVSIDAREIRFSVDTTILAVILDQPLNPDDSLKLVIDFELKIPKIFSRLGYHGDHYEFVQWYPKACVFDQKGWHFDTYHAIGEFYGEFGAYDVTINLPGDYIIAATGKQIPTRDHEKTDLYNNRKSVRFQADNIHDFAWVCDPDFIMEKINVDNIEVKIYFQKKHRRKWRNAGVYAIGAVSRFNRWFGKYPFHDLSIVEGMSPMSGMEYPMLVIIGETEDPLTRLFESCIAHEIGHQWFYGVLGFNEMDEAWLDEGLTTYAENRYFEDRYGKYGSLFKTSYLPPFSKRYYHKLFYYLTQTNGLEKPILAPAYELCKEPIVYLNNAYSKPALFLTNLESILGREIFEKAIQTLYDRFKFKHPSTDDFINIFEEVSGQELDSIFYYFLNTTEYCDWDIKRVSKNEVTVINNGKWLIPADVLIRTRHGAQMFYIDGARSKQTFVVADEMGSIQSVTIDPNDNCIDINRWNNHYPARISIKPYIQFPSFDAYQILVLPYPWYGTDDGVTLNLYLFGARFIDYDVFKGQHQWLAGCSYGTKSGNSSTSLNYQTPLVFKKNWRMRINLKGSQNWWKENVGVGLTHNIGVAFTEKPKYEISNFADYFQLKSLDAVDSTDWELGRIVTLNNHIKFKSGSDEIILNVSAAHEYMGSDYDFLKASLILKKDIKTFIPISMRLFGGYIIGDAPLQDNFFLSGTLRITTIPDLAFGQKGYFSPQEHIHIPGDANMRGYQTMHIKSKNMAALNLEFPSRSLLRVFADIGWYDQWAWDAGVRLVMGPLSFNVPFYIKDDPWRVHWSIGF</sequence>